<evidence type="ECO:0000313" key="3">
    <source>
        <dbReference type="Proteomes" id="UP000016307"/>
    </source>
</evidence>
<comment type="caution">
    <text evidence="1">The sequence shown here is derived from an EMBL/GenBank/DDBJ whole genome shotgun (WGS) entry which is preliminary data.</text>
</comment>
<name>U1F3K2_9ACTN</name>
<dbReference type="Proteomes" id="UP000016307">
    <property type="component" value="Unassembled WGS sequence"/>
</dbReference>
<evidence type="ECO:0000313" key="2">
    <source>
        <dbReference type="EMBL" id="OCT42317.1"/>
    </source>
</evidence>
<sequence length="60" mass="6744">MRRLAHALEALVQGCERWSKGAGRWLGGARQTMSSVRRSVDHEVLTRGAREKSMRMAAHP</sequence>
<keyword evidence="3" id="KW-1185">Reference proteome</keyword>
<gene>
    <name evidence="1" type="ORF">H641_00025</name>
    <name evidence="2" type="ORF">L860_10825</name>
</gene>
<organism evidence="1 3">
    <name type="scientific">Cutibacterium granulosum DSM 20700</name>
    <dbReference type="NCBI Taxonomy" id="1160719"/>
    <lineage>
        <taxon>Bacteria</taxon>
        <taxon>Bacillati</taxon>
        <taxon>Actinomycetota</taxon>
        <taxon>Actinomycetes</taxon>
        <taxon>Propionibacteriales</taxon>
        <taxon>Propionibacteriaceae</taxon>
        <taxon>Cutibacterium</taxon>
    </lineage>
</organism>
<evidence type="ECO:0000313" key="1">
    <source>
        <dbReference type="EMBL" id="ERF58517.1"/>
    </source>
</evidence>
<dbReference type="AlphaFoldDB" id="U1F3K2"/>
<reference evidence="1 3" key="1">
    <citation type="journal article" date="2013" name="BMC Genomics">
        <title>Comparative genomics reveals distinct host-interacting traits of three major human-associated propionibacteria.</title>
        <authorList>
            <person name="Mak T.N."/>
            <person name="Schmid M."/>
            <person name="Brzuszkiewicz E."/>
            <person name="Zeng G."/>
            <person name="Meyer R."/>
            <person name="Sfanos K.S."/>
            <person name="Brinkmann V."/>
            <person name="Meyer T.F."/>
            <person name="Bruggemann H."/>
        </authorList>
    </citation>
    <scope>NUCLEOTIDE SEQUENCE [LARGE SCALE GENOMIC DNA]</scope>
    <source>
        <strain evidence="1 3">DSM 20700</strain>
    </source>
</reference>
<dbReference type="EMBL" id="AOSS01000003">
    <property type="protein sequence ID" value="ERF58517.1"/>
    <property type="molecule type" value="Genomic_DNA"/>
</dbReference>
<dbReference type="EMBL" id="JNBU01000028">
    <property type="protein sequence ID" value="OCT42317.1"/>
    <property type="molecule type" value="Genomic_DNA"/>
</dbReference>
<reference evidence="2 4" key="2">
    <citation type="submission" date="2014-05" db="EMBL/GenBank/DDBJ databases">
        <authorList>
            <person name="Jahns A.C."/>
            <person name="Eilers H."/>
            <person name="Alexeyev O.A."/>
        </authorList>
    </citation>
    <scope>NUCLEOTIDE SEQUENCE [LARGE SCALE GENOMIC DNA]</scope>
    <source>
        <strain evidence="2 4">DSM 20700</strain>
    </source>
</reference>
<evidence type="ECO:0000313" key="4">
    <source>
        <dbReference type="Proteomes" id="UP000094467"/>
    </source>
</evidence>
<proteinExistence type="predicted"/>
<accession>U1F3K2</accession>
<protein>
    <submittedName>
        <fullName evidence="1">Uncharacterized protein</fullName>
    </submittedName>
</protein>